<protein>
    <submittedName>
        <fullName evidence="1">Uncharacterized protein</fullName>
    </submittedName>
</protein>
<proteinExistence type="predicted"/>
<dbReference type="AlphaFoldDB" id="A0A2P2NI33"/>
<evidence type="ECO:0000313" key="1">
    <source>
        <dbReference type="EMBL" id="MBX42152.1"/>
    </source>
</evidence>
<sequence>MHSCLTFTLTQHENNCFWVHCVMVNKIWC</sequence>
<name>A0A2P2NI33_RHIMU</name>
<accession>A0A2P2NI33</accession>
<dbReference type="EMBL" id="GGEC01061668">
    <property type="protein sequence ID" value="MBX42152.1"/>
    <property type="molecule type" value="Transcribed_RNA"/>
</dbReference>
<organism evidence="1">
    <name type="scientific">Rhizophora mucronata</name>
    <name type="common">Asiatic mangrove</name>
    <dbReference type="NCBI Taxonomy" id="61149"/>
    <lineage>
        <taxon>Eukaryota</taxon>
        <taxon>Viridiplantae</taxon>
        <taxon>Streptophyta</taxon>
        <taxon>Embryophyta</taxon>
        <taxon>Tracheophyta</taxon>
        <taxon>Spermatophyta</taxon>
        <taxon>Magnoliopsida</taxon>
        <taxon>eudicotyledons</taxon>
        <taxon>Gunneridae</taxon>
        <taxon>Pentapetalae</taxon>
        <taxon>rosids</taxon>
        <taxon>fabids</taxon>
        <taxon>Malpighiales</taxon>
        <taxon>Rhizophoraceae</taxon>
        <taxon>Rhizophora</taxon>
    </lineage>
</organism>
<reference evidence="1" key="1">
    <citation type="submission" date="2018-02" db="EMBL/GenBank/DDBJ databases">
        <title>Rhizophora mucronata_Transcriptome.</title>
        <authorList>
            <person name="Meera S.P."/>
            <person name="Sreeshan A."/>
            <person name="Augustine A."/>
        </authorList>
    </citation>
    <scope>NUCLEOTIDE SEQUENCE</scope>
    <source>
        <tissue evidence="1">Leaf</tissue>
    </source>
</reference>